<keyword evidence="4" id="KW-1185">Reference proteome</keyword>
<dbReference type="Gene3D" id="3.40.50.970">
    <property type="match status" value="1"/>
</dbReference>
<evidence type="ECO:0000313" key="3">
    <source>
        <dbReference type="EMBL" id="AYO30572.1"/>
    </source>
</evidence>
<dbReference type="GO" id="GO:0045333">
    <property type="term" value="P:cellular respiration"/>
    <property type="evidence" value="ECO:0007669"/>
    <property type="project" value="UniProtKB-ARBA"/>
</dbReference>
<dbReference type="Proteomes" id="UP000280960">
    <property type="component" value="Chromosome"/>
</dbReference>
<evidence type="ECO:0000313" key="4">
    <source>
        <dbReference type="Proteomes" id="UP000280960"/>
    </source>
</evidence>
<dbReference type="InterPro" id="IPR029061">
    <property type="entry name" value="THDP-binding"/>
</dbReference>
<dbReference type="AlphaFoldDB" id="A0A3G2R592"/>
<evidence type="ECO:0000259" key="2">
    <source>
        <dbReference type="Pfam" id="PF02775"/>
    </source>
</evidence>
<sequence length="278" mass="30452">MSKNIFDYIIEDRLPFFWCEGCGNGIILKSIAQAFADLDLDPKNVVVVTGIGCWGKADDYLSTNSLHVTHGRALAAATGVKAVNPDLKVIALMGDGDGVTIGGNHFIHAARRNMDITAIISNNFNYGMTGGQYSGTTPEPSFTSTSRYGSVEPPFDICALAKAAGAPYVARATVYHVNLLEKYIKNAILKKGFSVVDVINICPTYYGRFNKLKSPVDMMNWLKDNATTKLEEGNIYNNKFAIGEFANEDKLDFSTKYARIQKNARELSAHLEQDLSGK</sequence>
<reference evidence="3 4" key="1">
    <citation type="submission" date="2018-10" db="EMBL/GenBank/DDBJ databases">
        <authorList>
            <person name="Zhang X."/>
        </authorList>
    </citation>
    <scope>NUCLEOTIDE SEQUENCE [LARGE SCALE GENOMIC DNA]</scope>
    <source>
        <strain evidence="3 4">SK-G1</strain>
    </source>
</reference>
<feature type="domain" description="Thiamine pyrophosphate enzyme TPP-binding" evidence="2">
    <location>
        <begin position="58"/>
        <end position="198"/>
    </location>
</feature>
<dbReference type="InterPro" id="IPR011766">
    <property type="entry name" value="TPP_enzyme_TPP-bd"/>
</dbReference>
<protein>
    <submittedName>
        <fullName evidence="3">2-oxoacid:ferredoxin oxidoreductase subunit beta</fullName>
    </submittedName>
</protein>
<keyword evidence="1" id="KW-0560">Oxidoreductase</keyword>
<dbReference type="PANTHER" id="PTHR48084">
    <property type="entry name" value="2-OXOGLUTARATE OXIDOREDUCTASE SUBUNIT KORB-RELATED"/>
    <property type="match status" value="1"/>
</dbReference>
<name>A0A3G2R592_9FIRM</name>
<evidence type="ECO:0000256" key="1">
    <source>
        <dbReference type="ARBA" id="ARBA00023002"/>
    </source>
</evidence>
<dbReference type="InterPro" id="IPR051457">
    <property type="entry name" value="2-oxoacid:Fd_oxidoreductase"/>
</dbReference>
<dbReference type="GO" id="GO:0030976">
    <property type="term" value="F:thiamine pyrophosphate binding"/>
    <property type="evidence" value="ECO:0007669"/>
    <property type="project" value="InterPro"/>
</dbReference>
<dbReference type="Pfam" id="PF02775">
    <property type="entry name" value="TPP_enzyme_C"/>
    <property type="match status" value="1"/>
</dbReference>
<dbReference type="KEGG" id="bacg:D2962_08025"/>
<proteinExistence type="predicted"/>
<dbReference type="CDD" id="cd03375">
    <property type="entry name" value="TPP_OGFOR"/>
    <property type="match status" value="1"/>
</dbReference>
<dbReference type="RefSeq" id="WP_120765469.1">
    <property type="nucleotide sequence ID" value="NZ_CP033169.1"/>
</dbReference>
<dbReference type="GO" id="GO:0016625">
    <property type="term" value="F:oxidoreductase activity, acting on the aldehyde or oxo group of donors, iron-sulfur protein as acceptor"/>
    <property type="evidence" value="ECO:0007669"/>
    <property type="project" value="UniProtKB-ARBA"/>
</dbReference>
<dbReference type="PANTHER" id="PTHR48084:SF1">
    <property type="entry name" value="2-OXOGLUTARATE SYNTHASE SUBUNIT KORB"/>
    <property type="match status" value="1"/>
</dbReference>
<dbReference type="SUPFAM" id="SSF52518">
    <property type="entry name" value="Thiamin diphosphate-binding fold (THDP-binding)"/>
    <property type="match status" value="1"/>
</dbReference>
<organism evidence="3 4">
    <name type="scientific">Biomaibacter acetigenes</name>
    <dbReference type="NCBI Taxonomy" id="2316383"/>
    <lineage>
        <taxon>Bacteria</taxon>
        <taxon>Bacillati</taxon>
        <taxon>Bacillota</taxon>
        <taxon>Clostridia</taxon>
        <taxon>Thermosediminibacterales</taxon>
        <taxon>Tepidanaerobacteraceae</taxon>
        <taxon>Biomaibacter</taxon>
    </lineage>
</organism>
<gene>
    <name evidence="3" type="ORF">D2962_08025</name>
</gene>
<accession>A0A3G2R592</accession>
<dbReference type="EMBL" id="CP033169">
    <property type="protein sequence ID" value="AYO30572.1"/>
    <property type="molecule type" value="Genomic_DNA"/>
</dbReference>